<comment type="similarity">
    <text evidence="1 2">Belongs to the arylamine N-acetyltransferase family.</text>
</comment>
<accession>A0ABN3U9C4</accession>
<dbReference type="PRINTS" id="PR01543">
    <property type="entry name" value="ANATRNSFRASE"/>
</dbReference>
<evidence type="ECO:0000256" key="2">
    <source>
        <dbReference type="RuleBase" id="RU003452"/>
    </source>
</evidence>
<dbReference type="EMBL" id="BAAASL010000038">
    <property type="protein sequence ID" value="GAA2726363.1"/>
    <property type="molecule type" value="Genomic_DNA"/>
</dbReference>
<name>A0ABN3U9C4_9ACTN</name>
<evidence type="ECO:0000313" key="3">
    <source>
        <dbReference type="EMBL" id="GAA2726363.1"/>
    </source>
</evidence>
<organism evidence="3 4">
    <name type="scientific">Streptomyces luteosporeus</name>
    <dbReference type="NCBI Taxonomy" id="173856"/>
    <lineage>
        <taxon>Bacteria</taxon>
        <taxon>Bacillati</taxon>
        <taxon>Actinomycetota</taxon>
        <taxon>Actinomycetes</taxon>
        <taxon>Kitasatosporales</taxon>
        <taxon>Streptomycetaceae</taxon>
        <taxon>Streptomyces</taxon>
    </lineage>
</organism>
<gene>
    <name evidence="3" type="ORF">GCM10010315_60510</name>
</gene>
<dbReference type="SUPFAM" id="SSF54001">
    <property type="entry name" value="Cysteine proteinases"/>
    <property type="match status" value="1"/>
</dbReference>
<dbReference type="PANTHER" id="PTHR11786:SF0">
    <property type="entry name" value="ARYLAMINE N-ACETYLTRANSFERASE 4-RELATED"/>
    <property type="match status" value="1"/>
</dbReference>
<proteinExistence type="inferred from homology"/>
<dbReference type="Pfam" id="PF00797">
    <property type="entry name" value="Acetyltransf_2"/>
    <property type="match status" value="1"/>
</dbReference>
<sequence length="267" mass="29282">MHTTDTDAYLERIGARRPVAPTLGALRELHLCHVTAVPFENLSIHLGEEIVLEGAALVDKVVRRVRGGFCYELNGAFAELLTALGYRVSLLAGRVAGPEGGFGIPFDHLALQVDIEGEGESSEGTESFLVDVGFGRNSQVPLRLAERGEQTDPSGVFRLVETQEGDLDVVRNGEVQYRLERRPRELADFEGGSWWHRTSPQSPFTRSVLCSRPTGSGGRVTLAGRTLIVSGPGGREERTLTDQEVLPAYREHFGIELERIPEVRPLA</sequence>
<comment type="caution">
    <text evidence="3">The sequence shown here is derived from an EMBL/GenBank/DDBJ whole genome shotgun (WGS) entry which is preliminary data.</text>
</comment>
<dbReference type="RefSeq" id="WP_344440135.1">
    <property type="nucleotide sequence ID" value="NZ_BAAASL010000038.1"/>
</dbReference>
<reference evidence="3 4" key="1">
    <citation type="journal article" date="2019" name="Int. J. Syst. Evol. Microbiol.">
        <title>The Global Catalogue of Microorganisms (GCM) 10K type strain sequencing project: providing services to taxonomists for standard genome sequencing and annotation.</title>
        <authorList>
            <consortium name="The Broad Institute Genomics Platform"/>
            <consortium name="The Broad Institute Genome Sequencing Center for Infectious Disease"/>
            <person name="Wu L."/>
            <person name="Ma J."/>
        </authorList>
    </citation>
    <scope>NUCLEOTIDE SEQUENCE [LARGE SCALE GENOMIC DNA]</scope>
    <source>
        <strain evidence="3 4">JCM 4542</strain>
    </source>
</reference>
<dbReference type="PANTHER" id="PTHR11786">
    <property type="entry name" value="N-HYDROXYARYLAMINE O-ACETYLTRANSFERASE"/>
    <property type="match status" value="1"/>
</dbReference>
<evidence type="ECO:0000313" key="4">
    <source>
        <dbReference type="Proteomes" id="UP001500886"/>
    </source>
</evidence>
<dbReference type="InterPro" id="IPR001447">
    <property type="entry name" value="Arylamine_N-AcTrfase"/>
</dbReference>
<dbReference type="Gene3D" id="3.30.2140.10">
    <property type="entry name" value="Arylamine N-acetyltransferase"/>
    <property type="match status" value="1"/>
</dbReference>
<keyword evidence="4" id="KW-1185">Reference proteome</keyword>
<dbReference type="Gene3D" id="2.40.128.150">
    <property type="entry name" value="Cysteine proteinases"/>
    <property type="match status" value="1"/>
</dbReference>
<evidence type="ECO:0000256" key="1">
    <source>
        <dbReference type="ARBA" id="ARBA00006547"/>
    </source>
</evidence>
<dbReference type="InterPro" id="IPR038765">
    <property type="entry name" value="Papain-like_cys_pep_sf"/>
</dbReference>
<dbReference type="Proteomes" id="UP001500886">
    <property type="component" value="Unassembled WGS sequence"/>
</dbReference>
<protein>
    <submittedName>
        <fullName evidence="3">Arylamine N-acetyltransferase</fullName>
    </submittedName>
</protein>